<evidence type="ECO:0000313" key="4">
    <source>
        <dbReference type="Proteomes" id="UP000803884"/>
    </source>
</evidence>
<keyword evidence="2" id="KW-1133">Transmembrane helix</keyword>
<keyword evidence="2" id="KW-0812">Transmembrane</keyword>
<dbReference type="EMBL" id="JAAQHG020000016">
    <property type="protein sequence ID" value="KAL1586085.1"/>
    <property type="molecule type" value="Genomic_DNA"/>
</dbReference>
<comment type="caution">
    <text evidence="3">The sequence shown here is derived from an EMBL/GenBank/DDBJ whole genome shotgun (WGS) entry which is preliminary data.</text>
</comment>
<protein>
    <submittedName>
        <fullName evidence="3">Uncharacterized protein</fullName>
    </submittedName>
</protein>
<evidence type="ECO:0000313" key="3">
    <source>
        <dbReference type="EMBL" id="KAL1586085.1"/>
    </source>
</evidence>
<organism evidence="3 4">
    <name type="scientific">Cladosporium halotolerans</name>
    <dbReference type="NCBI Taxonomy" id="1052096"/>
    <lineage>
        <taxon>Eukaryota</taxon>
        <taxon>Fungi</taxon>
        <taxon>Dikarya</taxon>
        <taxon>Ascomycota</taxon>
        <taxon>Pezizomycotina</taxon>
        <taxon>Dothideomycetes</taxon>
        <taxon>Dothideomycetidae</taxon>
        <taxon>Cladosporiales</taxon>
        <taxon>Cladosporiaceae</taxon>
        <taxon>Cladosporium</taxon>
    </lineage>
</organism>
<dbReference type="RefSeq" id="XP_069229190.1">
    <property type="nucleotide sequence ID" value="XM_069373493.1"/>
</dbReference>
<reference evidence="3 4" key="1">
    <citation type="journal article" date="2020" name="Microbiol. Resour. Announc.">
        <title>Draft Genome Sequence of a Cladosporium Species Isolated from the Mesophotic Ascidian Didemnum maculosum.</title>
        <authorList>
            <person name="Gioti A."/>
            <person name="Siaperas R."/>
            <person name="Nikolaivits E."/>
            <person name="Le Goff G."/>
            <person name="Ouazzani J."/>
            <person name="Kotoulas G."/>
            <person name="Topakas E."/>
        </authorList>
    </citation>
    <scope>NUCLEOTIDE SEQUENCE [LARGE SCALE GENOMIC DNA]</scope>
    <source>
        <strain evidence="3 4">TM138-S3</strain>
    </source>
</reference>
<sequence length="261" mass="27419">MLSSPSYLVWLNEPLPVPSSTVSACYPSEFLAAYATSTSGLSRVPPMSPLVCPLGWTTVTSAPGDYVACCPANFKGAPPKNDTTLDGFRPFYGGTCYSDATVGQVLSVTQYNERSLVGSSQWTVTATSAQVYARPIDGYAVREATVTRTVESTGSATGSSLPVESGRGFSGGEIAGVAVGAVVGLGLCVAVFGFVLLRRRRRRKIELPPVTQDGSMQMPSELVVGKEPAVSQVVETKPSELEESGIAEMPTPQAELEGRNP</sequence>
<accession>A0AB34KRE2</accession>
<dbReference type="GeneID" id="96006331"/>
<feature type="region of interest" description="Disordered" evidence="1">
    <location>
        <begin position="208"/>
        <end position="261"/>
    </location>
</feature>
<proteinExistence type="predicted"/>
<gene>
    <name evidence="3" type="ORF">WHR41_04887</name>
</gene>
<evidence type="ECO:0000256" key="1">
    <source>
        <dbReference type="SAM" id="MobiDB-lite"/>
    </source>
</evidence>
<keyword evidence="2" id="KW-0472">Membrane</keyword>
<dbReference type="AlphaFoldDB" id="A0AB34KRE2"/>
<dbReference type="Proteomes" id="UP000803884">
    <property type="component" value="Unassembled WGS sequence"/>
</dbReference>
<evidence type="ECO:0000256" key="2">
    <source>
        <dbReference type="SAM" id="Phobius"/>
    </source>
</evidence>
<feature type="transmembrane region" description="Helical" evidence="2">
    <location>
        <begin position="174"/>
        <end position="197"/>
    </location>
</feature>
<keyword evidence="4" id="KW-1185">Reference proteome</keyword>
<name>A0AB34KRE2_9PEZI</name>